<comment type="caution">
    <text evidence="4">The sequence shown here is derived from an EMBL/GenBank/DDBJ whole genome shotgun (WGS) entry which is preliminary data.</text>
</comment>
<dbReference type="RefSeq" id="WP_316027846.1">
    <property type="nucleotide sequence ID" value="NZ_JAWDIO010000002.1"/>
</dbReference>
<proteinExistence type="predicted"/>
<dbReference type="EC" id="3.-.-.-" evidence="4"/>
<dbReference type="Proteomes" id="UP001247805">
    <property type="component" value="Unassembled WGS sequence"/>
</dbReference>
<dbReference type="CDD" id="cd10918">
    <property type="entry name" value="CE4_NodB_like_5s_6s"/>
    <property type="match status" value="1"/>
</dbReference>
<dbReference type="InterPro" id="IPR002509">
    <property type="entry name" value="NODB_dom"/>
</dbReference>
<keyword evidence="2" id="KW-0732">Signal</keyword>
<feature type="domain" description="NodB homology" evidence="3">
    <location>
        <begin position="46"/>
        <end position="124"/>
    </location>
</feature>
<dbReference type="InterPro" id="IPR051398">
    <property type="entry name" value="Polysacch_Deacetylase"/>
</dbReference>
<dbReference type="GO" id="GO:0016787">
    <property type="term" value="F:hydrolase activity"/>
    <property type="evidence" value="ECO:0007669"/>
    <property type="project" value="UniProtKB-KW"/>
</dbReference>
<comment type="subcellular location">
    <subcellularLocation>
        <location evidence="1">Secreted</location>
    </subcellularLocation>
</comment>
<gene>
    <name evidence="4" type="ORF">RS130_22885</name>
</gene>
<dbReference type="Gene3D" id="3.20.20.370">
    <property type="entry name" value="Glycoside hydrolase/deacetylase"/>
    <property type="match status" value="1"/>
</dbReference>
<evidence type="ECO:0000256" key="2">
    <source>
        <dbReference type="ARBA" id="ARBA00022729"/>
    </source>
</evidence>
<dbReference type="PANTHER" id="PTHR34216">
    <property type="match status" value="1"/>
</dbReference>
<evidence type="ECO:0000313" key="4">
    <source>
        <dbReference type="EMBL" id="MDU0356356.1"/>
    </source>
</evidence>
<dbReference type="Pfam" id="PF01522">
    <property type="entry name" value="Polysacc_deac_1"/>
    <property type="match status" value="1"/>
</dbReference>
<evidence type="ECO:0000259" key="3">
    <source>
        <dbReference type="Pfam" id="PF01522"/>
    </source>
</evidence>
<reference evidence="4 5" key="1">
    <citation type="submission" date="2023-10" db="EMBL/GenBank/DDBJ databases">
        <title>Glaciecola aquimarina strain GGW-M5 nov., isolated from a coastal seawater.</title>
        <authorList>
            <person name="Bayburt H."/>
            <person name="Kim J.M."/>
            <person name="Choi B.J."/>
            <person name="Jeon C.O."/>
        </authorList>
    </citation>
    <scope>NUCLEOTIDE SEQUENCE [LARGE SCALE GENOMIC DNA]</scope>
    <source>
        <strain evidence="4 5">KCTC 32108</strain>
    </source>
</reference>
<evidence type="ECO:0000256" key="1">
    <source>
        <dbReference type="ARBA" id="ARBA00004613"/>
    </source>
</evidence>
<evidence type="ECO:0000313" key="5">
    <source>
        <dbReference type="Proteomes" id="UP001247805"/>
    </source>
</evidence>
<keyword evidence="4" id="KW-0378">Hydrolase</keyword>
<name>A0ABU3T265_9ALTE</name>
<protein>
    <submittedName>
        <fullName evidence="4">Polysaccharide deacetylase family protein</fullName>
        <ecNumber evidence="4">3.-.-.-</ecNumber>
    </submittedName>
</protein>
<sequence length="168" mass="18939">MQNKVATYLALVSKLKFLANSKRDEALELIVNLLGNLPPQTCMMDEEQLKNLQRLGHEIGAHTASHSILGEQTKDVAFSEIQTSKLYLDQVLHSPIDTFAFPNGYFPRDFNQEHIDMVKQLGFKSACSTNDGGIISSSNRYAISRFMPHRKEKNQFCLSIQKIAGEHV</sequence>
<accession>A0ABU3T265</accession>
<keyword evidence="5" id="KW-1185">Reference proteome</keyword>
<organism evidence="4 5">
    <name type="scientific">Paraglaciecola aquimarina</name>
    <dbReference type="NCBI Taxonomy" id="1235557"/>
    <lineage>
        <taxon>Bacteria</taxon>
        <taxon>Pseudomonadati</taxon>
        <taxon>Pseudomonadota</taxon>
        <taxon>Gammaproteobacteria</taxon>
        <taxon>Alteromonadales</taxon>
        <taxon>Alteromonadaceae</taxon>
        <taxon>Paraglaciecola</taxon>
    </lineage>
</organism>
<dbReference type="SUPFAM" id="SSF88713">
    <property type="entry name" value="Glycoside hydrolase/deacetylase"/>
    <property type="match status" value="1"/>
</dbReference>
<dbReference type="InterPro" id="IPR011330">
    <property type="entry name" value="Glyco_hydro/deAcase_b/a-brl"/>
</dbReference>
<dbReference type="EMBL" id="JAWDIO010000002">
    <property type="protein sequence ID" value="MDU0356356.1"/>
    <property type="molecule type" value="Genomic_DNA"/>
</dbReference>
<dbReference type="PANTHER" id="PTHR34216:SF3">
    <property type="entry name" value="POLY-BETA-1,6-N-ACETYL-D-GLUCOSAMINE N-DEACETYLASE"/>
    <property type="match status" value="1"/>
</dbReference>